<dbReference type="InterPro" id="IPR032675">
    <property type="entry name" value="LRR_dom_sf"/>
</dbReference>
<gene>
    <name evidence="2" type="ORF">QYE76_038450</name>
</gene>
<protein>
    <recommendedName>
        <fullName evidence="1">F-box/LRR-repeat protein 15/At3g58940/PEG3-like LRR domain-containing protein</fullName>
    </recommendedName>
</protein>
<evidence type="ECO:0000313" key="3">
    <source>
        <dbReference type="Proteomes" id="UP001231189"/>
    </source>
</evidence>
<dbReference type="InterPro" id="IPR055411">
    <property type="entry name" value="LRR_FXL15/At3g58940/PEG3-like"/>
</dbReference>
<dbReference type="AlphaFoldDB" id="A0AAD8T962"/>
<dbReference type="PANTHER" id="PTHR31900:SF30">
    <property type="entry name" value="SUPERFAMILY PROTEIN, PUTATIVE-RELATED"/>
    <property type="match status" value="1"/>
</dbReference>
<keyword evidence="3" id="KW-1185">Reference proteome</keyword>
<accession>A0AAD8T962</accession>
<dbReference type="Gene3D" id="3.80.10.10">
    <property type="entry name" value="Ribonuclease Inhibitor"/>
    <property type="match status" value="1"/>
</dbReference>
<reference evidence="2" key="1">
    <citation type="submission" date="2023-07" db="EMBL/GenBank/DDBJ databases">
        <title>A chromosome-level genome assembly of Lolium multiflorum.</title>
        <authorList>
            <person name="Chen Y."/>
            <person name="Copetti D."/>
            <person name="Kolliker R."/>
            <person name="Studer B."/>
        </authorList>
    </citation>
    <scope>NUCLEOTIDE SEQUENCE</scope>
    <source>
        <strain evidence="2">02402/16</strain>
        <tissue evidence="2">Leaf</tissue>
    </source>
</reference>
<dbReference type="Proteomes" id="UP001231189">
    <property type="component" value="Unassembled WGS sequence"/>
</dbReference>
<dbReference type="SUPFAM" id="SSF52047">
    <property type="entry name" value="RNI-like"/>
    <property type="match status" value="1"/>
</dbReference>
<dbReference type="SUPFAM" id="SSF81383">
    <property type="entry name" value="F-box domain"/>
    <property type="match status" value="1"/>
</dbReference>
<dbReference type="Pfam" id="PF24758">
    <property type="entry name" value="LRR_At5g56370"/>
    <property type="match status" value="1"/>
</dbReference>
<dbReference type="EMBL" id="JAUUTY010000002">
    <property type="protein sequence ID" value="KAK1677602.1"/>
    <property type="molecule type" value="Genomic_DNA"/>
</dbReference>
<evidence type="ECO:0000313" key="2">
    <source>
        <dbReference type="EMBL" id="KAK1677602.1"/>
    </source>
</evidence>
<sequence length="521" mass="58945">MAIASRNTSAQQHGGDRLSDLKDDLLGTILSFLPVKEAARAAVLARRYRHAFAGVNTISFVEQRAHYGITRDDYTYCLEAVEQRSKNGELIDGVNAALICRRRCAGDINAAPRAFRVHFGCFDEWDEPMVSQWLSFLLKRSARQELHLDLHLQLTVLGEHNFDGQEWGYRGAGSADGECLAHSRYQADIYTLPARLFSCMALRTLRLGGCGLDPPDRIRLPFLETLLLTSIQCSRNIQRLISSCPRLVDLTLERCGYTPFSCSSFASSHVDRSYTITVVDKHLHRLALRCCHNLVRVSVDATELRAFEYRGAVPAESFLTLQGAHNISSCTIDLCGKMVYDRELPRFTKFLQLFADAKHLHLKSTHLGADIESNKTIATGFPSFPTLTRLQLTGYLHAGSIEALARILRQAPNIQILSLFMKQRSRETFQNVCDQWRELRDDELDVSMIPCLRNRIREINLVHYQGLEAHRYAARLLLCNAMVLERLCVALPRGTVELQIKLKDEIEGWVVNTASTETIFF</sequence>
<name>A0AAD8T962_LOLMU</name>
<dbReference type="PANTHER" id="PTHR31900">
    <property type="entry name" value="F-BOX/RNI SUPERFAMILY PROTEIN-RELATED"/>
    <property type="match status" value="1"/>
</dbReference>
<proteinExistence type="predicted"/>
<dbReference type="InterPro" id="IPR036047">
    <property type="entry name" value="F-box-like_dom_sf"/>
</dbReference>
<organism evidence="2 3">
    <name type="scientific">Lolium multiflorum</name>
    <name type="common">Italian ryegrass</name>
    <name type="synonym">Lolium perenne subsp. multiflorum</name>
    <dbReference type="NCBI Taxonomy" id="4521"/>
    <lineage>
        <taxon>Eukaryota</taxon>
        <taxon>Viridiplantae</taxon>
        <taxon>Streptophyta</taxon>
        <taxon>Embryophyta</taxon>
        <taxon>Tracheophyta</taxon>
        <taxon>Spermatophyta</taxon>
        <taxon>Magnoliopsida</taxon>
        <taxon>Liliopsida</taxon>
        <taxon>Poales</taxon>
        <taxon>Poaceae</taxon>
        <taxon>BOP clade</taxon>
        <taxon>Pooideae</taxon>
        <taxon>Poodae</taxon>
        <taxon>Poeae</taxon>
        <taxon>Poeae Chloroplast Group 2 (Poeae type)</taxon>
        <taxon>Loliodinae</taxon>
        <taxon>Loliinae</taxon>
        <taxon>Lolium</taxon>
    </lineage>
</organism>
<comment type="caution">
    <text evidence="2">The sequence shown here is derived from an EMBL/GenBank/DDBJ whole genome shotgun (WGS) entry which is preliminary data.</text>
</comment>
<feature type="domain" description="F-box/LRR-repeat protein 15/At3g58940/PEG3-like LRR" evidence="1">
    <location>
        <begin position="185"/>
        <end position="296"/>
    </location>
</feature>
<evidence type="ECO:0000259" key="1">
    <source>
        <dbReference type="Pfam" id="PF24758"/>
    </source>
</evidence>
<dbReference type="InterPro" id="IPR050232">
    <property type="entry name" value="FBL13/AtMIF1-like"/>
</dbReference>